<evidence type="ECO:0000313" key="2">
    <source>
        <dbReference type="Proteomes" id="UP000268891"/>
    </source>
</evidence>
<comment type="caution">
    <text evidence="1">The sequence shown here is derived from an EMBL/GenBank/DDBJ whole genome shotgun (WGS) entry which is preliminary data.</text>
</comment>
<gene>
    <name evidence="1" type="ORF">EHH44_10245</name>
</gene>
<evidence type="ECO:0000313" key="1">
    <source>
        <dbReference type="EMBL" id="RRR45056.1"/>
    </source>
</evidence>
<sequence length="404" mass="44420">MRAVVNPTDFFGSAAIQDPYPLYDAMRRRGGVNRIGESVFYAVCGWDAVVEAVNRVEDFSSNLTATMVYHDDGTVTPFEIGTLGGPMQVLATADDPLHAQHRKLLLPHLSAKRVRVIEEFAEATVKRLWSEATADGRIEWMSAMANRLPMMVVAHLLGLPGDDVDELIRLGYATTTLLDGIISEDQLTAAGIAAMELSAYVLEHFEKATENPRPGLIGDLAARTRSGELEQLPALAIMVTLFSAAGESTASLLGSAAWILAERPDVQEQLRTRPELLGAFIEETLRCESPFRGHYRHVVNDTILAGVELPAGSRLLLVWGAANRDPEHFETPEEFRLDRSAGRGHVAFGKGAHFCVGTPLARLEAQIVLRTLLEQTTWIDAAEVGPWLPSILVRRLERLELNLR</sequence>
<proteinExistence type="predicted"/>
<dbReference type="EMBL" id="RRZR01000017">
    <property type="protein sequence ID" value="RRR45056.1"/>
    <property type="molecule type" value="Genomic_DNA"/>
</dbReference>
<protein>
    <submittedName>
        <fullName evidence="1">Cytochrome P450</fullName>
    </submittedName>
</protein>
<reference evidence="1" key="1">
    <citation type="submission" date="2018-11" db="EMBL/GenBank/DDBJ databases">
        <authorList>
            <person name="Sattar A."/>
            <person name="Zunita Z."/>
            <person name="Jalila A."/>
            <person name="Saleha A.A."/>
        </authorList>
    </citation>
    <scope>NUCLEOTIDE SEQUENCE</scope>
    <source>
        <strain evidence="1">F12-74</strain>
    </source>
</reference>
<keyword evidence="2" id="KW-1185">Reference proteome</keyword>
<name>A0ACD2ENH1_9MYCO</name>
<accession>A0ACD2ENH1</accession>
<organism evidence="1 2">
    <name type="scientific">Mycolicibacter terrae</name>
    <dbReference type="NCBI Taxonomy" id="1788"/>
    <lineage>
        <taxon>Bacteria</taxon>
        <taxon>Bacillati</taxon>
        <taxon>Actinomycetota</taxon>
        <taxon>Actinomycetes</taxon>
        <taxon>Mycobacteriales</taxon>
        <taxon>Mycobacteriaceae</taxon>
        <taxon>Mycolicibacter</taxon>
    </lineage>
</organism>
<dbReference type="Proteomes" id="UP000268891">
    <property type="component" value="Unassembled WGS sequence"/>
</dbReference>